<name>A0AAV8UPM1_9RHOD</name>
<evidence type="ECO:0000256" key="5">
    <source>
        <dbReference type="ARBA" id="ARBA00023136"/>
    </source>
</evidence>
<dbReference type="Proteomes" id="UP001157974">
    <property type="component" value="Unassembled WGS sequence"/>
</dbReference>
<comment type="caution">
    <text evidence="10">The sequence shown here is derived from an EMBL/GenBank/DDBJ whole genome shotgun (WGS) entry which is preliminary data.</text>
</comment>
<dbReference type="InterPro" id="IPR036361">
    <property type="entry name" value="SAP_dom_sf"/>
</dbReference>
<dbReference type="InterPro" id="IPR018996">
    <property type="entry name" value="Man1/Src1-like_C"/>
</dbReference>
<evidence type="ECO:0000313" key="10">
    <source>
        <dbReference type="EMBL" id="KAJ8904504.1"/>
    </source>
</evidence>
<dbReference type="GO" id="GO:0005637">
    <property type="term" value="C:nuclear inner membrane"/>
    <property type="evidence" value="ECO:0007669"/>
    <property type="project" value="UniProtKB-SubCell"/>
</dbReference>
<sequence>MESVQEIQEMTVSELREFLERQEVPLSEITSTGRTPRPVKKDLLRTALEVRENYDLTRRGGPSARTPEREINPFQSSVEKSKDGKKGSVDTTTPSPKSGTSRSRRRLSVWIEPGLLGTIEKSMGSPEKQEIQIVPDFQSPEKVRRQVDFGRGSISSPEVKEEVLSPSGASGEEFVSDWSSDGEPEERTIVELDFNQSTVKELKQHLSKLMIPYEPRAKKAELVALANAHHQLMRKSAARSSRPDDKANPNITSRSQAKKLFVRKVLRTVIGVSVLLALVAGLISVWMWFERLPFCDGGERRPFAKRCRPCPEHGTCKDGALTCDKGYVPRRASCVEDREIQVHAAALLRDIKSILDTAAGKKLCGELESDMLTSEELIAELELRNPKLNASSEKFSVAFEKALQYVSSLSDVSVSFTTKGTDNCTDCRKLLYQSMSPRQYLLCAFRMFLWNHKLWVACFVLAIVVVTTMTVMISTMRYRWKRVDEIYKEALELLQEARIAFDDGRANQAFIVDTHLRDDLLDKENQAMKTKLWALVELKMSYDTRILKSGPKKVYNVPCDVWEWKAPLPTPTKKRNL</sequence>
<feature type="region of interest" description="Disordered" evidence="7">
    <location>
        <begin position="233"/>
        <end position="252"/>
    </location>
</feature>
<dbReference type="PANTHER" id="PTHR47808:SF2">
    <property type="entry name" value="LEM DOMAIN-CONTAINING PROTEIN 2"/>
    <property type="match status" value="1"/>
</dbReference>
<evidence type="ECO:0000256" key="2">
    <source>
        <dbReference type="ARBA" id="ARBA00022553"/>
    </source>
</evidence>
<dbReference type="AlphaFoldDB" id="A0AAV8UPM1"/>
<evidence type="ECO:0000256" key="6">
    <source>
        <dbReference type="ARBA" id="ARBA00023242"/>
    </source>
</evidence>
<dbReference type="GO" id="GO:0003682">
    <property type="term" value="F:chromatin binding"/>
    <property type="evidence" value="ECO:0007669"/>
    <property type="project" value="InterPro"/>
</dbReference>
<proteinExistence type="predicted"/>
<dbReference type="GO" id="GO:0071763">
    <property type="term" value="P:nuclear membrane organization"/>
    <property type="evidence" value="ECO:0007669"/>
    <property type="project" value="TreeGrafter"/>
</dbReference>
<evidence type="ECO:0000259" key="9">
    <source>
        <dbReference type="Pfam" id="PF09402"/>
    </source>
</evidence>
<protein>
    <recommendedName>
        <fullName evidence="9">Man1/Src1-like C-terminal domain-containing protein</fullName>
    </recommendedName>
</protein>
<dbReference type="GO" id="GO:0005783">
    <property type="term" value="C:endoplasmic reticulum"/>
    <property type="evidence" value="ECO:0007669"/>
    <property type="project" value="TreeGrafter"/>
</dbReference>
<dbReference type="GO" id="GO:0034399">
    <property type="term" value="C:nuclear periphery"/>
    <property type="evidence" value="ECO:0007669"/>
    <property type="project" value="TreeGrafter"/>
</dbReference>
<dbReference type="Gene3D" id="1.10.720.30">
    <property type="entry name" value="SAP domain"/>
    <property type="match status" value="1"/>
</dbReference>
<keyword evidence="3 8" id="KW-0812">Transmembrane</keyword>
<reference evidence="10 11" key="1">
    <citation type="journal article" date="2023" name="Nat. Commun.">
        <title>Origin of minicircular mitochondrial genomes in red algae.</title>
        <authorList>
            <person name="Lee Y."/>
            <person name="Cho C.H."/>
            <person name="Lee Y.M."/>
            <person name="Park S.I."/>
            <person name="Yang J.H."/>
            <person name="West J.A."/>
            <person name="Bhattacharya D."/>
            <person name="Yoon H.S."/>
        </authorList>
    </citation>
    <scope>NUCLEOTIDE SEQUENCE [LARGE SCALE GENOMIC DNA]</scope>
    <source>
        <strain evidence="10 11">CCMP1338</strain>
        <tissue evidence="10">Whole cell</tissue>
    </source>
</reference>
<gene>
    <name evidence="10" type="ORF">NDN08_001022</name>
</gene>
<feature type="transmembrane region" description="Helical" evidence="8">
    <location>
        <begin position="265"/>
        <end position="289"/>
    </location>
</feature>
<dbReference type="Pfam" id="PF09402">
    <property type="entry name" value="MSC"/>
    <property type="match status" value="1"/>
</dbReference>
<keyword evidence="2" id="KW-0597">Phosphoprotein</keyword>
<evidence type="ECO:0000256" key="4">
    <source>
        <dbReference type="ARBA" id="ARBA00022989"/>
    </source>
</evidence>
<accession>A0AAV8UPM1</accession>
<dbReference type="InterPro" id="IPR041885">
    <property type="entry name" value="MAN1_winged_helix_dom"/>
</dbReference>
<keyword evidence="6" id="KW-0539">Nucleus</keyword>
<evidence type="ECO:0000256" key="1">
    <source>
        <dbReference type="ARBA" id="ARBA00004540"/>
    </source>
</evidence>
<dbReference type="Gene3D" id="1.10.10.1180">
    <property type="entry name" value="MAN1, winged-helix domain"/>
    <property type="match status" value="1"/>
</dbReference>
<dbReference type="EMBL" id="JAMWBK010000005">
    <property type="protein sequence ID" value="KAJ8904504.1"/>
    <property type="molecule type" value="Genomic_DNA"/>
</dbReference>
<feature type="compositionally biased region" description="Polar residues" evidence="7">
    <location>
        <begin position="89"/>
        <end position="101"/>
    </location>
</feature>
<comment type="subcellular location">
    <subcellularLocation>
        <location evidence="1">Nucleus inner membrane</location>
    </subcellularLocation>
</comment>
<feature type="domain" description="Man1/Src1-like C-terminal" evidence="9">
    <location>
        <begin position="303"/>
        <end position="564"/>
    </location>
</feature>
<dbReference type="PANTHER" id="PTHR47808">
    <property type="entry name" value="INNER NUCLEAR MEMBRANE PROTEIN HEH2-RELATED"/>
    <property type="match status" value="1"/>
</dbReference>
<evidence type="ECO:0000256" key="8">
    <source>
        <dbReference type="SAM" id="Phobius"/>
    </source>
</evidence>
<feature type="region of interest" description="Disordered" evidence="7">
    <location>
        <begin position="21"/>
        <end position="106"/>
    </location>
</feature>
<organism evidence="10 11">
    <name type="scientific">Rhodosorus marinus</name>
    <dbReference type="NCBI Taxonomy" id="101924"/>
    <lineage>
        <taxon>Eukaryota</taxon>
        <taxon>Rhodophyta</taxon>
        <taxon>Stylonematophyceae</taxon>
        <taxon>Stylonematales</taxon>
        <taxon>Stylonemataceae</taxon>
        <taxon>Rhodosorus</taxon>
    </lineage>
</organism>
<dbReference type="InterPro" id="IPR044780">
    <property type="entry name" value="Heh2/Src1"/>
</dbReference>
<keyword evidence="5 8" id="KW-0472">Membrane</keyword>
<evidence type="ECO:0000313" key="11">
    <source>
        <dbReference type="Proteomes" id="UP001157974"/>
    </source>
</evidence>
<evidence type="ECO:0000256" key="3">
    <source>
        <dbReference type="ARBA" id="ARBA00022692"/>
    </source>
</evidence>
<keyword evidence="11" id="KW-1185">Reference proteome</keyword>
<feature type="transmembrane region" description="Helical" evidence="8">
    <location>
        <begin position="454"/>
        <end position="473"/>
    </location>
</feature>
<keyword evidence="4 8" id="KW-1133">Transmembrane helix</keyword>
<feature type="compositionally biased region" description="Basic and acidic residues" evidence="7">
    <location>
        <begin position="79"/>
        <end position="88"/>
    </location>
</feature>
<feature type="compositionally biased region" description="Basic and acidic residues" evidence="7">
    <location>
        <begin position="39"/>
        <end position="58"/>
    </location>
</feature>
<evidence type="ECO:0000256" key="7">
    <source>
        <dbReference type="SAM" id="MobiDB-lite"/>
    </source>
</evidence>
<feature type="region of interest" description="Disordered" evidence="7">
    <location>
        <begin position="157"/>
        <end position="181"/>
    </location>
</feature>